<dbReference type="PANTHER" id="PTHR44329">
    <property type="entry name" value="SERINE/THREONINE-PROTEIN KINASE TNNI3K-RELATED"/>
    <property type="match status" value="1"/>
</dbReference>
<keyword evidence="6" id="KW-0040">ANK repeat</keyword>
<dbReference type="InterPro" id="IPR000719">
    <property type="entry name" value="Prot_kinase_dom"/>
</dbReference>
<dbReference type="InterPro" id="IPR002110">
    <property type="entry name" value="Ankyrin_rpt"/>
</dbReference>
<dbReference type="Gene3D" id="3.30.200.20">
    <property type="entry name" value="Phosphorylase Kinase, domain 1"/>
    <property type="match status" value="1"/>
</dbReference>
<evidence type="ECO:0000256" key="1">
    <source>
        <dbReference type="ARBA" id="ARBA00005843"/>
    </source>
</evidence>
<feature type="repeat" description="ANK" evidence="6">
    <location>
        <begin position="191"/>
        <end position="223"/>
    </location>
</feature>
<dbReference type="SMART" id="SM00220">
    <property type="entry name" value="S_TKc"/>
    <property type="match status" value="1"/>
</dbReference>
<dbReference type="SMART" id="SM00248">
    <property type="entry name" value="ANK"/>
    <property type="match status" value="3"/>
</dbReference>
<dbReference type="InterPro" id="IPR011009">
    <property type="entry name" value="Kinase-like_dom_sf"/>
</dbReference>
<feature type="domain" description="Protein kinase" evidence="8">
    <location>
        <begin position="241"/>
        <end position="507"/>
    </location>
</feature>
<dbReference type="Pfam" id="PF12796">
    <property type="entry name" value="Ank_2"/>
    <property type="match status" value="1"/>
</dbReference>
<feature type="repeat" description="ANK" evidence="6">
    <location>
        <begin position="158"/>
        <end position="190"/>
    </location>
</feature>
<dbReference type="Gene3D" id="1.10.510.10">
    <property type="entry name" value="Transferase(Phosphotransferase) domain 1"/>
    <property type="match status" value="1"/>
</dbReference>
<organism evidence="9">
    <name type="scientific">Guillardia theta</name>
    <name type="common">Cryptophyte</name>
    <name type="synonym">Cryptomonas phi</name>
    <dbReference type="NCBI Taxonomy" id="55529"/>
    <lineage>
        <taxon>Eukaryota</taxon>
        <taxon>Cryptophyceae</taxon>
        <taxon>Pyrenomonadales</taxon>
        <taxon>Geminigeraceae</taxon>
        <taxon>Guillardia</taxon>
    </lineage>
</organism>
<dbReference type="GO" id="GO:0004674">
    <property type="term" value="F:protein serine/threonine kinase activity"/>
    <property type="evidence" value="ECO:0007669"/>
    <property type="project" value="TreeGrafter"/>
</dbReference>
<proteinExistence type="inferred from homology"/>
<keyword evidence="7" id="KW-0732">Signal</keyword>
<evidence type="ECO:0000256" key="5">
    <source>
        <dbReference type="ARBA" id="ARBA00022840"/>
    </source>
</evidence>
<dbReference type="InterPro" id="IPR051681">
    <property type="entry name" value="Ser/Thr_Kinases-Pseudokinases"/>
</dbReference>
<evidence type="ECO:0000256" key="7">
    <source>
        <dbReference type="SAM" id="SignalP"/>
    </source>
</evidence>
<dbReference type="CDD" id="cd13999">
    <property type="entry name" value="STKc_MAP3K-like"/>
    <property type="match status" value="1"/>
</dbReference>
<dbReference type="EMBL" id="HBKN01033240">
    <property type="protein sequence ID" value="CAE2318706.1"/>
    <property type="molecule type" value="Transcribed_RNA"/>
</dbReference>
<dbReference type="GO" id="GO:0005524">
    <property type="term" value="F:ATP binding"/>
    <property type="evidence" value="ECO:0007669"/>
    <property type="project" value="UniProtKB-KW"/>
</dbReference>
<protein>
    <recommendedName>
        <fullName evidence="8">Protein kinase domain-containing protein</fullName>
    </recommendedName>
</protein>
<keyword evidence="3" id="KW-0547">Nucleotide-binding</keyword>
<dbReference type="PROSITE" id="PS50297">
    <property type="entry name" value="ANK_REP_REGION"/>
    <property type="match status" value="1"/>
</dbReference>
<evidence type="ECO:0000256" key="4">
    <source>
        <dbReference type="ARBA" id="ARBA00022777"/>
    </source>
</evidence>
<evidence type="ECO:0000259" key="8">
    <source>
        <dbReference type="PROSITE" id="PS50011"/>
    </source>
</evidence>
<comment type="similarity">
    <text evidence="1">Belongs to the protein kinase superfamily. TKL Ser/Thr protein kinase family.</text>
</comment>
<dbReference type="FunFam" id="3.30.200.20:FF:000180">
    <property type="entry name" value="serine/threonine-protein kinase STY46-like"/>
    <property type="match status" value="1"/>
</dbReference>
<dbReference type="InterPro" id="IPR036770">
    <property type="entry name" value="Ankyrin_rpt-contain_sf"/>
</dbReference>
<feature type="signal peptide" evidence="7">
    <location>
        <begin position="1"/>
        <end position="24"/>
    </location>
</feature>
<dbReference type="SUPFAM" id="SSF56112">
    <property type="entry name" value="Protein kinase-like (PK-like)"/>
    <property type="match status" value="1"/>
</dbReference>
<evidence type="ECO:0000256" key="3">
    <source>
        <dbReference type="ARBA" id="ARBA00022741"/>
    </source>
</evidence>
<gene>
    <name evidence="9" type="ORF">GTHE00462_LOCUS25863</name>
</gene>
<dbReference type="InterPro" id="IPR008271">
    <property type="entry name" value="Ser/Thr_kinase_AS"/>
</dbReference>
<dbReference type="AlphaFoldDB" id="A0A7S4L8Q0"/>
<dbReference type="SUPFAM" id="SSF48403">
    <property type="entry name" value="Ankyrin repeat"/>
    <property type="match status" value="1"/>
</dbReference>
<feature type="chain" id="PRO_5030604879" description="Protein kinase domain-containing protein" evidence="7">
    <location>
        <begin position="25"/>
        <end position="523"/>
    </location>
</feature>
<name>A0A7S4L8Q0_GUITH</name>
<dbReference type="PROSITE" id="PS50011">
    <property type="entry name" value="PROTEIN_KINASE_DOM"/>
    <property type="match status" value="1"/>
</dbReference>
<evidence type="ECO:0000256" key="2">
    <source>
        <dbReference type="ARBA" id="ARBA00022679"/>
    </source>
</evidence>
<evidence type="ECO:0000256" key="6">
    <source>
        <dbReference type="PROSITE-ProRule" id="PRU00023"/>
    </source>
</evidence>
<keyword evidence="4" id="KW-0418">Kinase</keyword>
<dbReference type="Pfam" id="PF07714">
    <property type="entry name" value="PK_Tyr_Ser-Thr"/>
    <property type="match status" value="1"/>
</dbReference>
<dbReference type="PROSITE" id="PS50088">
    <property type="entry name" value="ANK_REPEAT"/>
    <property type="match status" value="2"/>
</dbReference>
<dbReference type="PROSITE" id="PS00108">
    <property type="entry name" value="PROTEIN_KINASE_ST"/>
    <property type="match status" value="1"/>
</dbReference>
<evidence type="ECO:0000313" key="9">
    <source>
        <dbReference type="EMBL" id="CAE2318706.1"/>
    </source>
</evidence>
<dbReference type="Gene3D" id="1.25.40.20">
    <property type="entry name" value="Ankyrin repeat-containing domain"/>
    <property type="match status" value="1"/>
</dbReference>
<keyword evidence="5" id="KW-0067">ATP-binding</keyword>
<keyword evidence="2" id="KW-0808">Transferase</keyword>
<accession>A0A7S4L8Q0</accession>
<dbReference type="InterPro" id="IPR001245">
    <property type="entry name" value="Ser-Thr/Tyr_kinase_cat_dom"/>
</dbReference>
<sequence>MARSRGRLLFGISVMLTISTTCDSHGGSVLSTIVHCWKPKIDQVCERAMSFSRAIEEIGEGPTSSMALSRDMAIEPHVNHSIMMHMEAIDMHLSAIGGFLSALKQGPRSPTQASRGGTVGDPSEVLAEGMCSAAFKGDLKTIKMLIQNGADPDACDYFHRTALHLASAEGHVEIVRYLLSIKARVDCVDKWGGSPLTDAVRAGHEQIQKLLLDAGAGRSSSQPRNARPGQQESWLIRREDVRMGRRLGEGDQGVVLQSEWRGMPVVTKILKDAENVEQQHGFLHEISVLSRLRHPNLVLFLGACLDWDPKFIVTEYLEGGSLESFFERKRLENGMQDWQPTVSQVLIWATDLARALCCLHQLSPPVIHRDLKPSNLLLTSEGHLKLSDFGLSRVLDKGKSGGNYRMTGTTGTIRYMAPEVVRSDLYNEKADIYSYGLVLWFMCTGELPLQGFVLDEFVQAAHRQLALQPDLARIGFKPLADVIAMCCQADANRRPTAGDLIQELSYISPPADPHRKATDPPPA</sequence>
<reference evidence="9" key="1">
    <citation type="submission" date="2021-01" db="EMBL/GenBank/DDBJ databases">
        <authorList>
            <person name="Corre E."/>
            <person name="Pelletier E."/>
            <person name="Niang G."/>
            <person name="Scheremetjew M."/>
            <person name="Finn R."/>
            <person name="Kale V."/>
            <person name="Holt S."/>
            <person name="Cochrane G."/>
            <person name="Meng A."/>
            <person name="Brown T."/>
            <person name="Cohen L."/>
        </authorList>
    </citation>
    <scope>NUCLEOTIDE SEQUENCE</scope>
    <source>
        <strain evidence="9">CCMP 2712</strain>
    </source>
</reference>